<sequence length="352" mass="33326">MQEMGSAKEVDLALVSAQVQACADAMRDAAEAGAQSALTTGDAFAKALAAAAATSFGRAVEGLMERHEAARRAQLGSAERDRAAALDAQRAAARSEREQELSLMARRLSEAHTAEVAVLQTKLSQQTQQADLERKRLERLGEQLAAARRDAAGWRSRWEHDCSAAAAGAPSVVGGGRRSSLSSCNWGLPGAGSTASGGAAPAGGLVAGSGAGGGGCTAAAAAKRGSSAGGGRGGSSGGGGGGGGAGASAGDAAAGGGGGGGGSGGGGGGGGGAGASAGDAAAGGGGGGGGGGAFVGKRLEGDPLNELTEQFLGPRPKPKTAEAVGARASLKDLKAAARAVVADSASSPRAAV</sequence>
<keyword evidence="1" id="KW-0175">Coiled coil</keyword>
<feature type="compositionally biased region" description="Gly residues" evidence="2">
    <location>
        <begin position="227"/>
        <end position="294"/>
    </location>
</feature>
<dbReference type="Proteomes" id="UP000247498">
    <property type="component" value="Unassembled WGS sequence"/>
</dbReference>
<evidence type="ECO:0000256" key="1">
    <source>
        <dbReference type="SAM" id="Coils"/>
    </source>
</evidence>
<organism evidence="3 4">
    <name type="scientific">Raphidocelis subcapitata</name>
    <dbReference type="NCBI Taxonomy" id="307507"/>
    <lineage>
        <taxon>Eukaryota</taxon>
        <taxon>Viridiplantae</taxon>
        <taxon>Chlorophyta</taxon>
        <taxon>core chlorophytes</taxon>
        <taxon>Chlorophyceae</taxon>
        <taxon>CS clade</taxon>
        <taxon>Sphaeropleales</taxon>
        <taxon>Selenastraceae</taxon>
        <taxon>Raphidocelis</taxon>
    </lineage>
</organism>
<dbReference type="AlphaFoldDB" id="A0A2V0PLK1"/>
<feature type="coiled-coil region" evidence="1">
    <location>
        <begin position="123"/>
        <end position="157"/>
    </location>
</feature>
<feature type="compositionally biased region" description="Low complexity" evidence="2">
    <location>
        <begin position="217"/>
        <end position="226"/>
    </location>
</feature>
<proteinExistence type="predicted"/>
<dbReference type="InParanoid" id="A0A2V0PLK1"/>
<evidence type="ECO:0000313" key="4">
    <source>
        <dbReference type="Proteomes" id="UP000247498"/>
    </source>
</evidence>
<gene>
    <name evidence="3" type="ORF">Rsub_11047</name>
</gene>
<name>A0A2V0PLK1_9CHLO</name>
<comment type="caution">
    <text evidence="3">The sequence shown here is derived from an EMBL/GenBank/DDBJ whole genome shotgun (WGS) entry which is preliminary data.</text>
</comment>
<accession>A0A2V0PLK1</accession>
<reference evidence="3 4" key="1">
    <citation type="journal article" date="2018" name="Sci. Rep.">
        <title>Raphidocelis subcapitata (=Pseudokirchneriella subcapitata) provides an insight into genome evolution and environmental adaptations in the Sphaeropleales.</title>
        <authorList>
            <person name="Suzuki S."/>
            <person name="Yamaguchi H."/>
            <person name="Nakajima N."/>
            <person name="Kawachi M."/>
        </authorList>
    </citation>
    <scope>NUCLEOTIDE SEQUENCE [LARGE SCALE GENOMIC DNA]</scope>
    <source>
        <strain evidence="3 4">NIES-35</strain>
    </source>
</reference>
<dbReference type="OrthoDB" id="10668613at2759"/>
<evidence type="ECO:0000313" key="3">
    <source>
        <dbReference type="EMBL" id="GBF98227.1"/>
    </source>
</evidence>
<protein>
    <submittedName>
        <fullName evidence="3">Uncharacterized protein</fullName>
    </submittedName>
</protein>
<evidence type="ECO:0000256" key="2">
    <source>
        <dbReference type="SAM" id="MobiDB-lite"/>
    </source>
</evidence>
<keyword evidence="4" id="KW-1185">Reference proteome</keyword>
<dbReference type="EMBL" id="BDRX01000119">
    <property type="protein sequence ID" value="GBF98227.1"/>
    <property type="molecule type" value="Genomic_DNA"/>
</dbReference>
<feature type="region of interest" description="Disordered" evidence="2">
    <location>
        <begin position="217"/>
        <end position="325"/>
    </location>
</feature>